<keyword evidence="5 7" id="KW-1133">Transmembrane helix</keyword>
<evidence type="ECO:0000256" key="4">
    <source>
        <dbReference type="ARBA" id="ARBA00022692"/>
    </source>
</evidence>
<dbReference type="RefSeq" id="WP_118171092.1">
    <property type="nucleotide sequence ID" value="NZ_QSJM01000051.1"/>
</dbReference>
<feature type="transmembrane region" description="Helical" evidence="7">
    <location>
        <begin position="161"/>
        <end position="179"/>
    </location>
</feature>
<dbReference type="InterPro" id="IPR002656">
    <property type="entry name" value="Acyl_transf_3_dom"/>
</dbReference>
<dbReference type="AlphaFoldDB" id="A0A414H2R4"/>
<evidence type="ECO:0000256" key="2">
    <source>
        <dbReference type="ARBA" id="ARBA00007400"/>
    </source>
</evidence>
<protein>
    <submittedName>
        <fullName evidence="9">Acyltransferase</fullName>
    </submittedName>
</protein>
<evidence type="ECO:0000256" key="1">
    <source>
        <dbReference type="ARBA" id="ARBA00004651"/>
    </source>
</evidence>
<feature type="transmembrane region" description="Helical" evidence="7">
    <location>
        <begin position="239"/>
        <end position="260"/>
    </location>
</feature>
<proteinExistence type="inferred from homology"/>
<reference evidence="9 10" key="1">
    <citation type="submission" date="2018-08" db="EMBL/GenBank/DDBJ databases">
        <title>A genome reference for cultivated species of the human gut microbiota.</title>
        <authorList>
            <person name="Zou Y."/>
            <person name="Xue W."/>
            <person name="Luo G."/>
        </authorList>
    </citation>
    <scope>NUCLEOTIDE SEQUENCE [LARGE SCALE GENOMIC DNA]</scope>
    <source>
        <strain evidence="9 10">AM30-40</strain>
    </source>
</reference>
<dbReference type="EMBL" id="QSJM01000051">
    <property type="protein sequence ID" value="RHD77461.1"/>
    <property type="molecule type" value="Genomic_DNA"/>
</dbReference>
<dbReference type="GO" id="GO:0009246">
    <property type="term" value="P:enterobacterial common antigen biosynthetic process"/>
    <property type="evidence" value="ECO:0007669"/>
    <property type="project" value="TreeGrafter"/>
</dbReference>
<evidence type="ECO:0000259" key="8">
    <source>
        <dbReference type="Pfam" id="PF01757"/>
    </source>
</evidence>
<evidence type="ECO:0000313" key="10">
    <source>
        <dbReference type="Proteomes" id="UP000283429"/>
    </source>
</evidence>
<keyword evidence="9" id="KW-0808">Transferase</keyword>
<keyword evidence="6 7" id="KW-0472">Membrane</keyword>
<comment type="caution">
    <text evidence="9">The sequence shown here is derived from an EMBL/GenBank/DDBJ whole genome shotgun (WGS) entry which is preliminary data.</text>
</comment>
<dbReference type="PANTHER" id="PTHR40074:SF2">
    <property type="entry name" value="O-ACETYLTRANSFERASE WECH"/>
    <property type="match status" value="1"/>
</dbReference>
<feature type="transmembrane region" description="Helical" evidence="7">
    <location>
        <begin position="299"/>
        <end position="317"/>
    </location>
</feature>
<accession>A0A414H2R4</accession>
<keyword evidence="9" id="KW-0012">Acyltransferase</keyword>
<dbReference type="Proteomes" id="UP000283429">
    <property type="component" value="Unassembled WGS sequence"/>
</dbReference>
<organism evidence="9 10">
    <name type="scientific">Phocaeicola vulgatus</name>
    <name type="common">Bacteroides vulgatus</name>
    <dbReference type="NCBI Taxonomy" id="821"/>
    <lineage>
        <taxon>Bacteria</taxon>
        <taxon>Pseudomonadati</taxon>
        <taxon>Bacteroidota</taxon>
        <taxon>Bacteroidia</taxon>
        <taxon>Bacteroidales</taxon>
        <taxon>Bacteroidaceae</taxon>
        <taxon>Phocaeicola</taxon>
    </lineage>
</organism>
<sequence>MVNALLFLLVIILVVVLSGIYPKQTITTTSFPTEILSRDNTQIIKGLAMIMILTQHICGNWTNIFTPFGGIGVALFLFFSGFGLNQSYKKNGIKSFWKKKIIRVICPYTLFRILCVMVYNNVNLWDFLLDILCYKSEYWYIDYLIRCYIVFWIAKRFFGRYQFIILTCFAIYTFLFMSSTRSEQSLSFLIGVLSSEYYNIILKWNRKRWLIIMCLSGVFGISCLLIKQIPLVREYMGTYIYSIVELGIKLPLGIAFSIALLQSPAIIKNSSLLSICGLCSLELYLVHMQIRMLIIKDSFIQGIAIVIISLLIAYSFHKMTNVLFKTKF</sequence>
<evidence type="ECO:0000313" key="9">
    <source>
        <dbReference type="EMBL" id="RHD77461.1"/>
    </source>
</evidence>
<keyword evidence="4 7" id="KW-0812">Transmembrane</keyword>
<gene>
    <name evidence="9" type="ORF">DW783_15590</name>
</gene>
<comment type="similarity">
    <text evidence="2">Belongs to the acyltransferase 3 family.</text>
</comment>
<comment type="subcellular location">
    <subcellularLocation>
        <location evidence="1">Cell membrane</location>
        <topology evidence="1">Multi-pass membrane protein</topology>
    </subcellularLocation>
</comment>
<feature type="transmembrane region" description="Helical" evidence="7">
    <location>
        <begin position="105"/>
        <end position="125"/>
    </location>
</feature>
<dbReference type="GO" id="GO:0005886">
    <property type="term" value="C:plasma membrane"/>
    <property type="evidence" value="ECO:0007669"/>
    <property type="project" value="UniProtKB-SubCell"/>
</dbReference>
<dbReference type="GO" id="GO:0016413">
    <property type="term" value="F:O-acetyltransferase activity"/>
    <property type="evidence" value="ECO:0007669"/>
    <property type="project" value="TreeGrafter"/>
</dbReference>
<name>A0A414H2R4_PHOVU</name>
<feature type="transmembrane region" description="Helical" evidence="7">
    <location>
        <begin position="64"/>
        <end position="84"/>
    </location>
</feature>
<feature type="domain" description="Acyltransferase 3" evidence="8">
    <location>
        <begin position="43"/>
        <end position="312"/>
    </location>
</feature>
<evidence type="ECO:0000256" key="5">
    <source>
        <dbReference type="ARBA" id="ARBA00022989"/>
    </source>
</evidence>
<evidence type="ECO:0000256" key="7">
    <source>
        <dbReference type="SAM" id="Phobius"/>
    </source>
</evidence>
<evidence type="ECO:0000256" key="3">
    <source>
        <dbReference type="ARBA" id="ARBA00022475"/>
    </source>
</evidence>
<evidence type="ECO:0000256" key="6">
    <source>
        <dbReference type="ARBA" id="ARBA00023136"/>
    </source>
</evidence>
<dbReference type="PANTHER" id="PTHR40074">
    <property type="entry name" value="O-ACETYLTRANSFERASE WECH"/>
    <property type="match status" value="1"/>
</dbReference>
<dbReference type="Pfam" id="PF01757">
    <property type="entry name" value="Acyl_transf_3"/>
    <property type="match status" value="1"/>
</dbReference>
<keyword evidence="3" id="KW-1003">Cell membrane</keyword>
<feature type="transmembrane region" description="Helical" evidence="7">
    <location>
        <begin position="209"/>
        <end position="227"/>
    </location>
</feature>